<gene>
    <name evidence="1" type="ORF">SDC9_116501</name>
</gene>
<evidence type="ECO:0000313" key="1">
    <source>
        <dbReference type="EMBL" id="MPM69554.1"/>
    </source>
</evidence>
<accession>A0A645C6I0</accession>
<name>A0A645C6I0_9ZZZZ</name>
<dbReference type="AlphaFoldDB" id="A0A645C6I0"/>
<sequence>MHVARFTRPVEKCGSIFQTHREGLSQFTAGVHFAIKDIGNSNATGLAHHPAFQNCSHTIDPLAHHYRCTVIDDHHGIGLDLADCLDEFDLLFGQIQIYPVIPFRFFVGWQGNIQNGHICRLRNGHCLFDQVRAESIIHRIAFSIGKFRIATLGFEFFEWDSHISGVNVRTTTALEVGCLSGPSDDGHLLARFKRQNSVIFEQNKTFSGNFCS</sequence>
<comment type="caution">
    <text evidence="1">The sequence shown here is derived from an EMBL/GenBank/DDBJ whole genome shotgun (WGS) entry which is preliminary data.</text>
</comment>
<protein>
    <submittedName>
        <fullName evidence="1">Uncharacterized protein</fullName>
    </submittedName>
</protein>
<dbReference type="EMBL" id="VSSQ01022946">
    <property type="protein sequence ID" value="MPM69554.1"/>
    <property type="molecule type" value="Genomic_DNA"/>
</dbReference>
<organism evidence="1">
    <name type="scientific">bioreactor metagenome</name>
    <dbReference type="NCBI Taxonomy" id="1076179"/>
    <lineage>
        <taxon>unclassified sequences</taxon>
        <taxon>metagenomes</taxon>
        <taxon>ecological metagenomes</taxon>
    </lineage>
</organism>
<reference evidence="1" key="1">
    <citation type="submission" date="2019-08" db="EMBL/GenBank/DDBJ databases">
        <authorList>
            <person name="Kucharzyk K."/>
            <person name="Murdoch R.W."/>
            <person name="Higgins S."/>
            <person name="Loffler F."/>
        </authorList>
    </citation>
    <scope>NUCLEOTIDE SEQUENCE</scope>
</reference>
<proteinExistence type="predicted"/>